<feature type="compositionally biased region" description="Low complexity" evidence="2">
    <location>
        <begin position="182"/>
        <end position="199"/>
    </location>
</feature>
<dbReference type="Pfam" id="PF01395">
    <property type="entry name" value="PBP_GOBP"/>
    <property type="match status" value="1"/>
</dbReference>
<dbReference type="AlphaFoldDB" id="A0A5E4MVE0"/>
<accession>A0A5E4MVE0</accession>
<gene>
    <name evidence="4" type="ORF">CINCED_3A018580</name>
</gene>
<keyword evidence="5" id="KW-1185">Reference proteome</keyword>
<dbReference type="GO" id="GO:0007608">
    <property type="term" value="P:sensory perception of smell"/>
    <property type="evidence" value="ECO:0007669"/>
    <property type="project" value="TreeGrafter"/>
</dbReference>
<dbReference type="Proteomes" id="UP000325440">
    <property type="component" value="Unassembled WGS sequence"/>
</dbReference>
<dbReference type="SMART" id="SM00708">
    <property type="entry name" value="PhBP"/>
    <property type="match status" value="1"/>
</dbReference>
<dbReference type="GO" id="GO:0005615">
    <property type="term" value="C:extracellular space"/>
    <property type="evidence" value="ECO:0007669"/>
    <property type="project" value="TreeGrafter"/>
</dbReference>
<dbReference type="CDD" id="cd23992">
    <property type="entry name" value="PBP_GOBP"/>
    <property type="match status" value="1"/>
</dbReference>
<sequence>MYINRQFAIITVFITFICFLKGQQTKTRPQPKLNRYFANISRECLRENHVYPERVVALYSLNTNDQDAKCYVACMMMRFNVTNGKGEYDDEALKKLIMKPSVTEIPARTRSAIEKCEKEGEGEKNRCEKAVNFTKCIYAHKNEVKSKNQLRPSLLFVFFLLIVSFQIKNQNKTSSEYRRRPTMPFGRGRPFGGRYYRST</sequence>
<name>A0A5E4MVE0_9HEMI</name>
<keyword evidence="1 3" id="KW-0732">Signal</keyword>
<dbReference type="GO" id="GO:0005549">
    <property type="term" value="F:odorant binding"/>
    <property type="evidence" value="ECO:0007669"/>
    <property type="project" value="InterPro"/>
</dbReference>
<evidence type="ECO:0000256" key="3">
    <source>
        <dbReference type="SAM" id="SignalP"/>
    </source>
</evidence>
<organism evidence="4 5">
    <name type="scientific">Cinara cedri</name>
    <dbReference type="NCBI Taxonomy" id="506608"/>
    <lineage>
        <taxon>Eukaryota</taxon>
        <taxon>Metazoa</taxon>
        <taxon>Ecdysozoa</taxon>
        <taxon>Arthropoda</taxon>
        <taxon>Hexapoda</taxon>
        <taxon>Insecta</taxon>
        <taxon>Pterygota</taxon>
        <taxon>Neoptera</taxon>
        <taxon>Paraneoptera</taxon>
        <taxon>Hemiptera</taxon>
        <taxon>Sternorrhyncha</taxon>
        <taxon>Aphidomorpha</taxon>
        <taxon>Aphidoidea</taxon>
        <taxon>Aphididae</taxon>
        <taxon>Lachninae</taxon>
        <taxon>Cinara</taxon>
    </lineage>
</organism>
<feature type="chain" id="PRO_5022873917" evidence="3">
    <location>
        <begin position="23"/>
        <end position="199"/>
    </location>
</feature>
<feature type="signal peptide" evidence="3">
    <location>
        <begin position="1"/>
        <end position="22"/>
    </location>
</feature>
<dbReference type="Gene3D" id="1.10.238.20">
    <property type="entry name" value="Pheromone/general odorant binding protein domain"/>
    <property type="match status" value="1"/>
</dbReference>
<dbReference type="InterPro" id="IPR036728">
    <property type="entry name" value="PBP_GOBP_sf"/>
</dbReference>
<dbReference type="PANTHER" id="PTHR11857">
    <property type="entry name" value="ODORANT BINDING PROTEIN-RELATED"/>
    <property type="match status" value="1"/>
</dbReference>
<feature type="region of interest" description="Disordered" evidence="2">
    <location>
        <begin position="174"/>
        <end position="199"/>
    </location>
</feature>
<dbReference type="EMBL" id="CABPRJ010001426">
    <property type="protein sequence ID" value="VVC35381.1"/>
    <property type="molecule type" value="Genomic_DNA"/>
</dbReference>
<evidence type="ECO:0000313" key="5">
    <source>
        <dbReference type="Proteomes" id="UP000325440"/>
    </source>
</evidence>
<dbReference type="InterPro" id="IPR006170">
    <property type="entry name" value="PBP/GOBP"/>
</dbReference>
<evidence type="ECO:0000256" key="1">
    <source>
        <dbReference type="ARBA" id="ARBA00022729"/>
    </source>
</evidence>
<evidence type="ECO:0000313" key="4">
    <source>
        <dbReference type="EMBL" id="VVC35381.1"/>
    </source>
</evidence>
<evidence type="ECO:0000256" key="2">
    <source>
        <dbReference type="SAM" id="MobiDB-lite"/>
    </source>
</evidence>
<dbReference type="OrthoDB" id="6610259at2759"/>
<proteinExistence type="predicted"/>
<reference evidence="4 5" key="1">
    <citation type="submission" date="2019-08" db="EMBL/GenBank/DDBJ databases">
        <authorList>
            <person name="Alioto T."/>
            <person name="Alioto T."/>
            <person name="Gomez Garrido J."/>
        </authorList>
    </citation>
    <scope>NUCLEOTIDE SEQUENCE [LARGE SCALE GENOMIC DNA]</scope>
</reference>
<dbReference type="SUPFAM" id="SSF47565">
    <property type="entry name" value="Insect pheromone/odorant-binding proteins"/>
    <property type="match status" value="1"/>
</dbReference>
<protein>
    <submittedName>
        <fullName evidence="4">Pheromone/general odorant binding protein</fullName>
    </submittedName>
</protein>